<proteinExistence type="predicted"/>
<evidence type="ECO:0000313" key="2">
    <source>
        <dbReference type="Proteomes" id="UP001527181"/>
    </source>
</evidence>
<sequence>MDKQSYARYLLHLMDEEEEADEMIDEDSLYGYFQMYMPSGKGVEATFAPLQDGDAYLQRIVQMYDILDPADFGGDTVPGYFTSKVADVPQDVLRRHGEQLGCE</sequence>
<dbReference type="Proteomes" id="UP001527181">
    <property type="component" value="Unassembled WGS sequence"/>
</dbReference>
<organism evidence="1 2">
    <name type="scientific">Paenibacillus alvei</name>
    <name type="common">Bacillus alvei</name>
    <dbReference type="NCBI Taxonomy" id="44250"/>
    <lineage>
        <taxon>Bacteria</taxon>
        <taxon>Bacillati</taxon>
        <taxon>Bacillota</taxon>
        <taxon>Bacilli</taxon>
        <taxon>Bacillales</taxon>
        <taxon>Paenibacillaceae</taxon>
        <taxon>Paenibacillus</taxon>
    </lineage>
</organism>
<comment type="caution">
    <text evidence="1">The sequence shown here is derived from an EMBL/GenBank/DDBJ whole genome shotgun (WGS) entry which is preliminary data.</text>
</comment>
<name>A0ABT4GZT0_PAEAL</name>
<reference evidence="1 2" key="1">
    <citation type="submission" date="2022-05" db="EMBL/GenBank/DDBJ databases">
        <title>Genome Sequencing of Bee-Associated Microbes.</title>
        <authorList>
            <person name="Dunlap C."/>
        </authorList>
    </citation>
    <scope>NUCLEOTIDE SEQUENCE [LARGE SCALE GENOMIC DNA]</scope>
    <source>
        <strain evidence="1 2">NRRL B-04010</strain>
    </source>
</reference>
<keyword evidence="2" id="KW-1185">Reference proteome</keyword>
<protein>
    <submittedName>
        <fullName evidence="1">Uncharacterized protein</fullName>
    </submittedName>
</protein>
<dbReference type="EMBL" id="JAMDNP010000033">
    <property type="protein sequence ID" value="MCY9762248.1"/>
    <property type="molecule type" value="Genomic_DNA"/>
</dbReference>
<dbReference type="RefSeq" id="WP_005550767.1">
    <property type="nucleotide sequence ID" value="NZ_JAKOBS010000007.1"/>
</dbReference>
<gene>
    <name evidence="1" type="ORF">M5X12_16885</name>
</gene>
<evidence type="ECO:0000313" key="1">
    <source>
        <dbReference type="EMBL" id="MCY9762248.1"/>
    </source>
</evidence>
<accession>A0ABT4GZT0</accession>
<dbReference type="GeneID" id="94490600"/>